<proteinExistence type="predicted"/>
<keyword evidence="2" id="KW-1185">Reference proteome</keyword>
<organism evidence="1 2">
    <name type="scientific">Datura stramonium</name>
    <name type="common">Jimsonweed</name>
    <name type="synonym">Common thornapple</name>
    <dbReference type="NCBI Taxonomy" id="4076"/>
    <lineage>
        <taxon>Eukaryota</taxon>
        <taxon>Viridiplantae</taxon>
        <taxon>Streptophyta</taxon>
        <taxon>Embryophyta</taxon>
        <taxon>Tracheophyta</taxon>
        <taxon>Spermatophyta</taxon>
        <taxon>Magnoliopsida</taxon>
        <taxon>eudicotyledons</taxon>
        <taxon>Gunneridae</taxon>
        <taxon>Pentapetalae</taxon>
        <taxon>asterids</taxon>
        <taxon>lamiids</taxon>
        <taxon>Solanales</taxon>
        <taxon>Solanaceae</taxon>
        <taxon>Solanoideae</taxon>
        <taxon>Datureae</taxon>
        <taxon>Datura</taxon>
    </lineage>
</organism>
<protein>
    <submittedName>
        <fullName evidence="1">Uncharacterized protein</fullName>
    </submittedName>
</protein>
<comment type="caution">
    <text evidence="1">The sequence shown here is derived from an EMBL/GenBank/DDBJ whole genome shotgun (WGS) entry which is preliminary data.</text>
</comment>
<sequence>MELSTNQFFICRDAIFKEHIFSFVKGQPPADASFLIPDKGSVVDSHEPIMLQSDDDDDDVVTNNDTVDIVIDNADTGAIMVDNANVVEDTNIILGNGHSADLAYDDGSILPSRTHTNIVQTAKTSAVRDQKEVSKNHNGTTTMLFIRRPME</sequence>
<dbReference type="Proteomes" id="UP000823775">
    <property type="component" value="Unassembled WGS sequence"/>
</dbReference>
<accession>A0ABS8ULT8</accession>
<evidence type="ECO:0000313" key="2">
    <source>
        <dbReference type="Proteomes" id="UP000823775"/>
    </source>
</evidence>
<evidence type="ECO:0000313" key="1">
    <source>
        <dbReference type="EMBL" id="MCD9559047.1"/>
    </source>
</evidence>
<name>A0ABS8ULT8_DATST</name>
<dbReference type="EMBL" id="JACEIK010002091">
    <property type="protein sequence ID" value="MCD9559047.1"/>
    <property type="molecule type" value="Genomic_DNA"/>
</dbReference>
<gene>
    <name evidence="1" type="ORF">HAX54_016773</name>
</gene>
<reference evidence="1 2" key="1">
    <citation type="journal article" date="2021" name="BMC Genomics">
        <title>Datura genome reveals duplications of psychoactive alkaloid biosynthetic genes and high mutation rate following tissue culture.</title>
        <authorList>
            <person name="Rajewski A."/>
            <person name="Carter-House D."/>
            <person name="Stajich J."/>
            <person name="Litt A."/>
        </authorList>
    </citation>
    <scope>NUCLEOTIDE SEQUENCE [LARGE SCALE GENOMIC DNA]</scope>
    <source>
        <strain evidence="1">AR-01</strain>
    </source>
</reference>